<proteinExistence type="predicted"/>
<dbReference type="PANTHER" id="PTHR37304">
    <property type="entry name" value="MEMBRANE PROTEIN-RELATED"/>
    <property type="match status" value="1"/>
</dbReference>
<organism evidence="2 3">
    <name type="scientific">Paenisporosarcina macmurdoensis</name>
    <dbReference type="NCBI Taxonomy" id="212659"/>
    <lineage>
        <taxon>Bacteria</taxon>
        <taxon>Bacillati</taxon>
        <taxon>Bacillota</taxon>
        <taxon>Bacilli</taxon>
        <taxon>Bacillales</taxon>
        <taxon>Caryophanaceae</taxon>
        <taxon>Paenisporosarcina</taxon>
    </lineage>
</organism>
<dbReference type="Proteomes" id="UP001596170">
    <property type="component" value="Unassembled WGS sequence"/>
</dbReference>
<comment type="caution">
    <text evidence="2">The sequence shown here is derived from an EMBL/GenBank/DDBJ whole genome shotgun (WGS) entry which is preliminary data.</text>
</comment>
<keyword evidence="1" id="KW-0472">Membrane</keyword>
<keyword evidence="1" id="KW-1133">Transmembrane helix</keyword>
<protein>
    <submittedName>
        <fullName evidence="2">DUF378 domain-containing protein</fullName>
    </submittedName>
</protein>
<dbReference type="RefSeq" id="WP_377733103.1">
    <property type="nucleotide sequence ID" value="NZ_JBHSRI010000006.1"/>
</dbReference>
<feature type="transmembrane region" description="Helical" evidence="1">
    <location>
        <begin position="7"/>
        <end position="27"/>
    </location>
</feature>
<evidence type="ECO:0000256" key="1">
    <source>
        <dbReference type="SAM" id="Phobius"/>
    </source>
</evidence>
<name>A0ABW1L5Q5_9BACL</name>
<dbReference type="EMBL" id="JBHSRI010000006">
    <property type="protein sequence ID" value="MFC6039004.1"/>
    <property type="molecule type" value="Genomic_DNA"/>
</dbReference>
<reference evidence="3" key="1">
    <citation type="journal article" date="2019" name="Int. J. Syst. Evol. Microbiol.">
        <title>The Global Catalogue of Microorganisms (GCM) 10K type strain sequencing project: providing services to taxonomists for standard genome sequencing and annotation.</title>
        <authorList>
            <consortium name="The Broad Institute Genomics Platform"/>
            <consortium name="The Broad Institute Genome Sequencing Center for Infectious Disease"/>
            <person name="Wu L."/>
            <person name="Ma J."/>
        </authorList>
    </citation>
    <scope>NUCLEOTIDE SEQUENCE [LARGE SCALE GENOMIC DNA]</scope>
    <source>
        <strain evidence="3">CCUG 54527</strain>
    </source>
</reference>
<evidence type="ECO:0000313" key="3">
    <source>
        <dbReference type="Proteomes" id="UP001596170"/>
    </source>
</evidence>
<feature type="transmembrane region" description="Helical" evidence="1">
    <location>
        <begin position="39"/>
        <end position="60"/>
    </location>
</feature>
<dbReference type="PANTHER" id="PTHR37304:SF1">
    <property type="entry name" value="MEMBRANE PROTEIN"/>
    <property type="match status" value="1"/>
</dbReference>
<evidence type="ECO:0000313" key="2">
    <source>
        <dbReference type="EMBL" id="MFC6039004.1"/>
    </source>
</evidence>
<dbReference type="InterPro" id="IPR007211">
    <property type="entry name" value="DUF378"/>
</dbReference>
<keyword evidence="1" id="KW-0812">Transmembrane</keyword>
<dbReference type="Pfam" id="PF04070">
    <property type="entry name" value="DUF378"/>
    <property type="match status" value="1"/>
</dbReference>
<gene>
    <name evidence="2" type="ORF">ACFPYN_05990</name>
</gene>
<keyword evidence="3" id="KW-1185">Reference proteome</keyword>
<sequence length="64" mass="7021">MKSLNSIALLLVIIGGLNWLLFGLFQWDLVGGLFGGMDSVFARVVYVLVGIAALYCLTLFKKIK</sequence>
<accession>A0ABW1L5Q5</accession>